<dbReference type="Pfam" id="PF02225">
    <property type="entry name" value="PA"/>
    <property type="match status" value="1"/>
</dbReference>
<accession>A0AAE1MU15</accession>
<dbReference type="SUPFAM" id="SSF52743">
    <property type="entry name" value="Subtilisin-like"/>
    <property type="match status" value="1"/>
</dbReference>
<evidence type="ECO:0000256" key="13">
    <source>
        <dbReference type="SAM" id="MobiDB-lite"/>
    </source>
</evidence>
<evidence type="ECO:0000256" key="2">
    <source>
        <dbReference type="ARBA" id="ARBA00004271"/>
    </source>
</evidence>
<feature type="domain" description="Peptidase S8/S53" evidence="15">
    <location>
        <begin position="135"/>
        <end position="607"/>
    </location>
</feature>
<evidence type="ECO:0000259" key="18">
    <source>
        <dbReference type="Pfam" id="PF17766"/>
    </source>
</evidence>
<dbReference type="FunFam" id="3.50.30.30:FF:000005">
    <property type="entry name" value="subtilisin-like protease SBT1.5"/>
    <property type="match status" value="1"/>
</dbReference>
<comment type="subcellular location">
    <subcellularLocation>
        <location evidence="2">Secreted</location>
        <location evidence="2">Extracellular space</location>
        <location evidence="2">Apoplast</location>
    </subcellularLocation>
</comment>
<dbReference type="EMBL" id="JAWXYG010000003">
    <property type="protein sequence ID" value="KAK4277420.1"/>
    <property type="molecule type" value="Genomic_DNA"/>
</dbReference>
<feature type="signal peptide" evidence="14">
    <location>
        <begin position="1"/>
        <end position="24"/>
    </location>
</feature>
<dbReference type="InterPro" id="IPR041469">
    <property type="entry name" value="Subtilisin-like_FN3"/>
</dbReference>
<comment type="caution">
    <text evidence="19">The sequence shown here is derived from an EMBL/GenBank/DDBJ whole genome shotgun (WGS) entry which is preliminary data.</text>
</comment>
<gene>
    <name evidence="19" type="ORF">QN277_015422</name>
</gene>
<evidence type="ECO:0000256" key="3">
    <source>
        <dbReference type="ARBA" id="ARBA00011073"/>
    </source>
</evidence>
<dbReference type="Gene3D" id="2.60.40.2310">
    <property type="match status" value="1"/>
</dbReference>
<reference evidence="19" key="1">
    <citation type="submission" date="2023-10" db="EMBL/GenBank/DDBJ databases">
        <title>Chromosome-level genome of the transformable northern wattle, Acacia crassicarpa.</title>
        <authorList>
            <person name="Massaro I."/>
            <person name="Sinha N.R."/>
            <person name="Poethig S."/>
            <person name="Leichty A.R."/>
        </authorList>
    </citation>
    <scope>NUCLEOTIDE SEQUENCE</scope>
    <source>
        <strain evidence="19">Acra3RX</strain>
        <tissue evidence="19">Leaf</tissue>
    </source>
</reference>
<evidence type="ECO:0000259" key="16">
    <source>
        <dbReference type="Pfam" id="PF02225"/>
    </source>
</evidence>
<dbReference type="FunFam" id="3.30.70.80:FF:000003">
    <property type="entry name" value="Subtilisin-like protease SBT1.9"/>
    <property type="match status" value="1"/>
</dbReference>
<keyword evidence="4" id="KW-0052">Apoplast</keyword>
<dbReference type="InterPro" id="IPR037045">
    <property type="entry name" value="S8pro/Inhibitor_I9_sf"/>
</dbReference>
<dbReference type="InterPro" id="IPR045051">
    <property type="entry name" value="SBT"/>
</dbReference>
<feature type="compositionally biased region" description="Basic and acidic residues" evidence="13">
    <location>
        <begin position="202"/>
        <end position="218"/>
    </location>
</feature>
<evidence type="ECO:0000256" key="12">
    <source>
        <dbReference type="PROSITE-ProRule" id="PRU01240"/>
    </source>
</evidence>
<evidence type="ECO:0000256" key="11">
    <source>
        <dbReference type="PIRSR" id="PIRSR615500-1"/>
    </source>
</evidence>
<keyword evidence="5" id="KW-0964">Secreted</keyword>
<evidence type="ECO:0000256" key="7">
    <source>
        <dbReference type="ARBA" id="ARBA00022729"/>
    </source>
</evidence>
<dbReference type="Gene3D" id="3.40.50.200">
    <property type="entry name" value="Peptidase S8/S53 domain"/>
    <property type="match status" value="1"/>
</dbReference>
<evidence type="ECO:0000313" key="20">
    <source>
        <dbReference type="Proteomes" id="UP001293593"/>
    </source>
</evidence>
<dbReference type="GO" id="GO:0048731">
    <property type="term" value="P:system development"/>
    <property type="evidence" value="ECO:0007669"/>
    <property type="project" value="UniProtKB-ARBA"/>
</dbReference>
<feature type="domain" description="Inhibitor I9" evidence="17">
    <location>
        <begin position="35"/>
        <end position="110"/>
    </location>
</feature>
<feature type="region of interest" description="Disordered" evidence="13">
    <location>
        <begin position="202"/>
        <end position="226"/>
    </location>
</feature>
<feature type="domain" description="PA" evidence="16">
    <location>
        <begin position="376"/>
        <end position="453"/>
    </location>
</feature>
<dbReference type="Pfam" id="PF05922">
    <property type="entry name" value="Inhibitor_I9"/>
    <property type="match status" value="1"/>
</dbReference>
<dbReference type="GO" id="GO:0009610">
    <property type="term" value="P:response to symbiotic fungus"/>
    <property type="evidence" value="ECO:0007669"/>
    <property type="project" value="UniProtKB-ARBA"/>
</dbReference>
<dbReference type="Pfam" id="PF17766">
    <property type="entry name" value="fn3_6"/>
    <property type="match status" value="1"/>
</dbReference>
<organism evidence="19 20">
    <name type="scientific">Acacia crassicarpa</name>
    <name type="common">northern wattle</name>
    <dbReference type="NCBI Taxonomy" id="499986"/>
    <lineage>
        <taxon>Eukaryota</taxon>
        <taxon>Viridiplantae</taxon>
        <taxon>Streptophyta</taxon>
        <taxon>Embryophyta</taxon>
        <taxon>Tracheophyta</taxon>
        <taxon>Spermatophyta</taxon>
        <taxon>Magnoliopsida</taxon>
        <taxon>eudicotyledons</taxon>
        <taxon>Gunneridae</taxon>
        <taxon>Pentapetalae</taxon>
        <taxon>rosids</taxon>
        <taxon>fabids</taxon>
        <taxon>Fabales</taxon>
        <taxon>Fabaceae</taxon>
        <taxon>Caesalpinioideae</taxon>
        <taxon>mimosoid clade</taxon>
        <taxon>Acacieae</taxon>
        <taxon>Acacia</taxon>
    </lineage>
</organism>
<dbReference type="CDD" id="cd04852">
    <property type="entry name" value="Peptidases_S8_3"/>
    <property type="match status" value="1"/>
</dbReference>
<evidence type="ECO:0000256" key="5">
    <source>
        <dbReference type="ARBA" id="ARBA00022525"/>
    </source>
</evidence>
<evidence type="ECO:0000256" key="8">
    <source>
        <dbReference type="ARBA" id="ARBA00022801"/>
    </source>
</evidence>
<dbReference type="GO" id="GO:0009609">
    <property type="term" value="P:response to symbiotic bacterium"/>
    <property type="evidence" value="ECO:0007669"/>
    <property type="project" value="UniProtKB-ARBA"/>
</dbReference>
<feature type="active site" description="Charge relay system" evidence="11 12">
    <location>
        <position position="143"/>
    </location>
</feature>
<evidence type="ECO:0000256" key="9">
    <source>
        <dbReference type="ARBA" id="ARBA00022825"/>
    </source>
</evidence>
<feature type="active site" description="Charge relay system" evidence="11 12">
    <location>
        <position position="547"/>
    </location>
</feature>
<feature type="active site" description="Charge relay system" evidence="11 12">
    <location>
        <position position="217"/>
    </location>
</feature>
<evidence type="ECO:0000259" key="15">
    <source>
        <dbReference type="Pfam" id="PF00082"/>
    </source>
</evidence>
<dbReference type="InterPro" id="IPR015500">
    <property type="entry name" value="Peptidase_S8_subtilisin-rel"/>
</dbReference>
<dbReference type="InterPro" id="IPR010259">
    <property type="entry name" value="S8pro/Inhibitor_I9"/>
</dbReference>
<protein>
    <recommendedName>
        <fullName evidence="21">Subtilisin-like protease SBT1.7</fullName>
    </recommendedName>
</protein>
<dbReference type="PANTHER" id="PTHR10795">
    <property type="entry name" value="PROPROTEIN CONVERTASE SUBTILISIN/KEXIN"/>
    <property type="match status" value="1"/>
</dbReference>
<feature type="chain" id="PRO_5042189794" description="Subtilisin-like protease SBT1.7" evidence="14">
    <location>
        <begin position="25"/>
        <end position="772"/>
    </location>
</feature>
<dbReference type="FunFam" id="3.40.50.200:FF:000006">
    <property type="entry name" value="Subtilisin-like protease SBT1.5"/>
    <property type="match status" value="1"/>
</dbReference>
<evidence type="ECO:0000256" key="10">
    <source>
        <dbReference type="ARBA" id="ARBA00023180"/>
    </source>
</evidence>
<sequence>MKMLIFKFLQIFLLLIFSVKSTIADDKKTQHSQTTFIIQMDPASMPSSFNDELHWYASSLRSVSDSAEILYTYKNAIQGFSTSLTNEEADLLAKQPGFLSAIPETVYQVHTTRTPQFLGLEKDGVNYLPAFEKENDVIIGVIDTGVWPELPSFDDARLGPVPSRWKGECEIEKDFNASCCNRKLVGARYFLKAYEKALGHPINETKESRSPRDTEGHGTHTSSTAGGSRVAKASFFGYASGKARGMAPKARLAIYKACWDDGCFNADIVAAIDKAIEDGVDIISMSLGGNPKDYYDDVMAIGSFQATARGIFVSASAGNGGPELNSLANNNAPWITTVGAGTIDRDFPAYVSLGDGKNYTGTSLSTAKHLPSSRFPLVYAGSVSSPRSVFCEENTLIPSKVKGKIVICEEGETSSLDKGVQVNKTGGLGMILINDKEEGEELYPSEYFTPAASFGHKASIELKTYALSGPNPTATIAFGFTRLHVQPSPVVAYFSSRGPNPITPAILKPDLIAPGKDILAGWTHAAGPSGLDYDTRRVSFNIISGTSMSCPHVSGLAALLKGAHPDWSPAMIRSALMTTAYTTYKNGPTLLDEATGKPATAFDFGAGHVNPVAALHPGLVYDTTIDDYVNFLCASNYTSCQIKKVTGQDFTCNSSKKYRVEDFNYPSFAVNMQTASGGGDDGSGKPTTVQYTRILTNVGKPGTYKVSVSCQSSSVKIEVEPKKLCFSKMYEKKNFTVTFTSASMPHGTTYFSHLEWSDGRYKVVSPIALSWT</sequence>
<dbReference type="AlphaFoldDB" id="A0AAE1MU15"/>
<dbReference type="InterPro" id="IPR036852">
    <property type="entry name" value="Peptidase_S8/S53_dom_sf"/>
</dbReference>
<evidence type="ECO:0000256" key="1">
    <source>
        <dbReference type="ARBA" id="ARBA00002076"/>
    </source>
</evidence>
<evidence type="ECO:0008006" key="21">
    <source>
        <dbReference type="Google" id="ProtNLM"/>
    </source>
</evidence>
<dbReference type="PROSITE" id="PS00138">
    <property type="entry name" value="SUBTILASE_SER"/>
    <property type="match status" value="1"/>
</dbReference>
<dbReference type="InterPro" id="IPR000209">
    <property type="entry name" value="Peptidase_S8/S53_dom"/>
</dbReference>
<comment type="similarity">
    <text evidence="3 12">Belongs to the peptidase S8 family.</text>
</comment>
<dbReference type="GO" id="GO:0004252">
    <property type="term" value="F:serine-type endopeptidase activity"/>
    <property type="evidence" value="ECO:0007669"/>
    <property type="project" value="UniProtKB-UniRule"/>
</dbReference>
<keyword evidence="8 12" id="KW-0378">Hydrolase</keyword>
<evidence type="ECO:0000313" key="19">
    <source>
        <dbReference type="EMBL" id="KAK4277420.1"/>
    </source>
</evidence>
<feature type="domain" description="Subtilisin-like protease fibronectin type-III" evidence="18">
    <location>
        <begin position="662"/>
        <end position="768"/>
    </location>
</feature>
<name>A0AAE1MU15_9FABA</name>
<keyword evidence="6 12" id="KW-0645">Protease</keyword>
<dbReference type="InterPro" id="IPR023828">
    <property type="entry name" value="Peptidase_S8_Ser-AS"/>
</dbReference>
<comment type="function">
    <text evidence="1">Required for arbuscular mycorrhiza (AM) development during AM symbiosis with AM fungi (e.g. Glomeromycota intraradices).</text>
</comment>
<dbReference type="GO" id="GO:0048046">
    <property type="term" value="C:apoplast"/>
    <property type="evidence" value="ECO:0007669"/>
    <property type="project" value="UniProtKB-SubCell"/>
</dbReference>
<evidence type="ECO:0000256" key="14">
    <source>
        <dbReference type="SAM" id="SignalP"/>
    </source>
</evidence>
<dbReference type="Pfam" id="PF00082">
    <property type="entry name" value="Peptidase_S8"/>
    <property type="match status" value="1"/>
</dbReference>
<dbReference type="PRINTS" id="PR00723">
    <property type="entry name" value="SUBTILISIN"/>
</dbReference>
<dbReference type="Gene3D" id="3.30.70.80">
    <property type="entry name" value="Peptidase S8 propeptide/proteinase inhibitor I9"/>
    <property type="match status" value="1"/>
</dbReference>
<dbReference type="CDD" id="cd02120">
    <property type="entry name" value="PA_subtilisin_like"/>
    <property type="match status" value="1"/>
</dbReference>
<evidence type="ECO:0000259" key="17">
    <source>
        <dbReference type="Pfam" id="PF05922"/>
    </source>
</evidence>
<dbReference type="GO" id="GO:0006508">
    <property type="term" value="P:proteolysis"/>
    <property type="evidence" value="ECO:0007669"/>
    <property type="project" value="UniProtKB-KW"/>
</dbReference>
<keyword evidence="9 12" id="KW-0720">Serine protease</keyword>
<keyword evidence="20" id="KW-1185">Reference proteome</keyword>
<dbReference type="InterPro" id="IPR034197">
    <property type="entry name" value="Peptidases_S8_3"/>
</dbReference>
<keyword evidence="10" id="KW-0325">Glycoprotein</keyword>
<dbReference type="PROSITE" id="PS51892">
    <property type="entry name" value="SUBTILASE"/>
    <property type="match status" value="1"/>
</dbReference>
<dbReference type="InterPro" id="IPR003137">
    <property type="entry name" value="PA_domain"/>
</dbReference>
<dbReference type="Proteomes" id="UP001293593">
    <property type="component" value="Unassembled WGS sequence"/>
</dbReference>
<keyword evidence="7 14" id="KW-0732">Signal</keyword>
<proteinExistence type="inferred from homology"/>
<evidence type="ECO:0000256" key="6">
    <source>
        <dbReference type="ARBA" id="ARBA00022670"/>
    </source>
</evidence>
<dbReference type="Gene3D" id="3.50.30.30">
    <property type="match status" value="1"/>
</dbReference>
<evidence type="ECO:0000256" key="4">
    <source>
        <dbReference type="ARBA" id="ARBA00022523"/>
    </source>
</evidence>